<dbReference type="InterPro" id="IPR035923">
    <property type="entry name" value="TT1751-like_sf"/>
</dbReference>
<dbReference type="SUPFAM" id="SSF103247">
    <property type="entry name" value="TT1751-like"/>
    <property type="match status" value="1"/>
</dbReference>
<dbReference type="CDD" id="cd14797">
    <property type="entry name" value="DUF302"/>
    <property type="match status" value="1"/>
</dbReference>
<dbReference type="InterPro" id="IPR005180">
    <property type="entry name" value="DUF302"/>
</dbReference>
<evidence type="ECO:0000313" key="4">
    <source>
        <dbReference type="Proteomes" id="UP001320702"/>
    </source>
</evidence>
<evidence type="ECO:0000313" key="3">
    <source>
        <dbReference type="EMBL" id="MCT4334794.1"/>
    </source>
</evidence>
<reference evidence="3 4" key="1">
    <citation type="submission" date="2022-04" db="EMBL/GenBank/DDBJ databases">
        <title>Paracoccus sp. YLB-12 draft genome sequence.</title>
        <authorList>
            <person name="Yu L."/>
        </authorList>
    </citation>
    <scope>NUCLEOTIDE SEQUENCE [LARGE SCALE GENOMIC DNA]</scope>
    <source>
        <strain evidence="3 4">YLB-12</strain>
    </source>
</reference>
<keyword evidence="1" id="KW-0732">Signal</keyword>
<dbReference type="PANTHER" id="PTHR38342">
    <property type="entry name" value="SLR5037 PROTEIN"/>
    <property type="match status" value="1"/>
</dbReference>
<dbReference type="Gene3D" id="3.30.310.70">
    <property type="entry name" value="TT1751-like domain"/>
    <property type="match status" value="1"/>
</dbReference>
<dbReference type="RefSeq" id="WP_260278671.1">
    <property type="nucleotide sequence ID" value="NZ_JANAVZ010000020.1"/>
</dbReference>
<feature type="chain" id="PRO_5045524488" evidence="1">
    <location>
        <begin position="21"/>
        <end position="147"/>
    </location>
</feature>
<dbReference type="Proteomes" id="UP001320702">
    <property type="component" value="Unassembled WGS sequence"/>
</dbReference>
<accession>A0ABT2KE18</accession>
<feature type="domain" description="DUF302" evidence="2">
    <location>
        <begin position="53"/>
        <end position="114"/>
    </location>
</feature>
<comment type="caution">
    <text evidence="3">The sequence shown here is derived from an EMBL/GenBank/DDBJ whole genome shotgun (WGS) entry which is preliminary data.</text>
</comment>
<name>A0ABT2KE18_9RHOB</name>
<dbReference type="Pfam" id="PF03625">
    <property type="entry name" value="DUF302"/>
    <property type="match status" value="1"/>
</dbReference>
<protein>
    <submittedName>
        <fullName evidence="3">DUF302 domain-containing protein</fullName>
    </submittedName>
</protein>
<sequence>MSRLIPTVVAAAFLAVPAHADTESVATQRPVAEVMDRLEAAVKDAGAMVFARVDHAKGASDAGLELADSQVLIFGNPQLGTQPMQQDIRAGLYLPMKMLVYRDGDQTQILWQEPEDMFDDLHLDDDAPYLDKMEQALRGFATAAARD</sequence>
<feature type="signal peptide" evidence="1">
    <location>
        <begin position="1"/>
        <end position="20"/>
    </location>
</feature>
<evidence type="ECO:0000256" key="1">
    <source>
        <dbReference type="SAM" id="SignalP"/>
    </source>
</evidence>
<keyword evidence="4" id="KW-1185">Reference proteome</keyword>
<dbReference type="PANTHER" id="PTHR38342:SF2">
    <property type="entry name" value="INNER MEMBRANE OR EXPORTED"/>
    <property type="match status" value="1"/>
</dbReference>
<dbReference type="EMBL" id="JANAVZ010000020">
    <property type="protein sequence ID" value="MCT4334794.1"/>
    <property type="molecule type" value="Genomic_DNA"/>
</dbReference>
<organism evidence="3 4">
    <name type="scientific">Paracoccus maritimus</name>
    <dbReference type="NCBI Taxonomy" id="2933292"/>
    <lineage>
        <taxon>Bacteria</taxon>
        <taxon>Pseudomonadati</taxon>
        <taxon>Pseudomonadota</taxon>
        <taxon>Alphaproteobacteria</taxon>
        <taxon>Rhodobacterales</taxon>
        <taxon>Paracoccaceae</taxon>
        <taxon>Paracoccus</taxon>
    </lineage>
</organism>
<evidence type="ECO:0000259" key="2">
    <source>
        <dbReference type="Pfam" id="PF03625"/>
    </source>
</evidence>
<gene>
    <name evidence="3" type="ORF">MU516_18295</name>
</gene>
<proteinExistence type="predicted"/>